<reference evidence="2" key="2">
    <citation type="submission" date="2023-05" db="EMBL/GenBank/DDBJ databases">
        <authorList>
            <consortium name="Lawrence Berkeley National Laboratory"/>
            <person name="Steindorff A."/>
            <person name="Hensen N."/>
            <person name="Bonometti L."/>
            <person name="Westerberg I."/>
            <person name="Brannstrom I.O."/>
            <person name="Guillou S."/>
            <person name="Cros-Aarteil S."/>
            <person name="Calhoun S."/>
            <person name="Haridas S."/>
            <person name="Kuo A."/>
            <person name="Mondo S."/>
            <person name="Pangilinan J."/>
            <person name="Riley R."/>
            <person name="Labutti K."/>
            <person name="Andreopoulos B."/>
            <person name="Lipzen A."/>
            <person name="Chen C."/>
            <person name="Yanf M."/>
            <person name="Daum C."/>
            <person name="Ng V."/>
            <person name="Clum A."/>
            <person name="Ohm R."/>
            <person name="Martin F."/>
            <person name="Silar P."/>
            <person name="Natvig D."/>
            <person name="Lalanne C."/>
            <person name="Gautier V."/>
            <person name="Ament-Velasquez S.L."/>
            <person name="Kruys A."/>
            <person name="Hutchinson M.I."/>
            <person name="Powell A.J."/>
            <person name="Barry K."/>
            <person name="Miller A.N."/>
            <person name="Grigoriev I.V."/>
            <person name="Debuchy R."/>
            <person name="Gladieux P."/>
            <person name="Thoren M.H."/>
            <person name="Johannesson H."/>
        </authorList>
    </citation>
    <scope>NUCLEOTIDE SEQUENCE</scope>
    <source>
        <strain evidence="2">CBS 990.96</strain>
    </source>
</reference>
<name>A0AAN6YPL7_9PEZI</name>
<evidence type="ECO:0000259" key="1">
    <source>
        <dbReference type="Pfam" id="PF06985"/>
    </source>
</evidence>
<dbReference type="PANTHER" id="PTHR24148:SF73">
    <property type="entry name" value="HET DOMAIN PROTEIN (AFU_ORTHOLOGUE AFUA_8G01020)"/>
    <property type="match status" value="1"/>
</dbReference>
<protein>
    <submittedName>
        <fullName evidence="2">Heterokaryon incompatibility protein-domain-containing protein</fullName>
    </submittedName>
</protein>
<evidence type="ECO:0000313" key="2">
    <source>
        <dbReference type="EMBL" id="KAK4222626.1"/>
    </source>
</evidence>
<sequence length="650" mass="72710">MTGTTTYQYMPIEKADGFRLVLLNPSSDPTSPLHGSLLNTTLSDCDFDLIEPWTALSYVWGAPNPKTNGTIILDLIHHMPIGASLDAALRDLRDASRIRRVWADALCIDQQNIPERNKQVTMMGRIYTTANHTVIHLGSLTEEAKSVLTAVPRQYLYFLGVGKSRPRDENAIVELAKRDILTRPWFRRVWIYQELILSKDPWVQLGKVRVRWTDLCMFLVGPPTWNNMSSRELDDGLKLLGNMNWARANGISGSAGTLLDLLEQRRGLGATDPRDFVYAHLGLAQDQNKVSRFVQVNYNKSVAEVYGDVARYVLHNDERGSALGTLLKGAEDSKQDGELPSWLPDWRFKVPPRPEMWKDKFWSRTVFTQPAHWAIVESPRQILGILGYHVDQIDEVGTMLPPCSTVDREMMAGCKNAMSAISALYQSKGGIYYSGDGFGQYPHAPLRGKEADHQSLCEALAGEWVKFLRALESNGSETPENGHRHFEFYNELGDWLHHEATKKRIFVGQDSHGLLRIMNDYIHGVSSSLDGRRLARMTGGSYGVIPATANRGHVIVGLVGCDWPVVLRGLTPVPEGVREQFDVSVKSALSQRFPAGNLVYHGGPQWLPLDDTEAPIDHYQVVGACCVDGHVGWGLLQLPAKEEMHIFGLH</sequence>
<dbReference type="Proteomes" id="UP001301958">
    <property type="component" value="Unassembled WGS sequence"/>
</dbReference>
<keyword evidence="3" id="KW-1185">Reference proteome</keyword>
<comment type="caution">
    <text evidence="2">The sequence shown here is derived from an EMBL/GenBank/DDBJ whole genome shotgun (WGS) entry which is preliminary data.</text>
</comment>
<dbReference type="PANTHER" id="PTHR24148">
    <property type="entry name" value="ANKYRIN REPEAT DOMAIN-CONTAINING PROTEIN 39 HOMOLOG-RELATED"/>
    <property type="match status" value="1"/>
</dbReference>
<dbReference type="InterPro" id="IPR010730">
    <property type="entry name" value="HET"/>
</dbReference>
<dbReference type="InterPro" id="IPR052895">
    <property type="entry name" value="HetReg/Transcr_Mod"/>
</dbReference>
<accession>A0AAN6YPL7</accession>
<organism evidence="2 3">
    <name type="scientific">Podospora fimiseda</name>
    <dbReference type="NCBI Taxonomy" id="252190"/>
    <lineage>
        <taxon>Eukaryota</taxon>
        <taxon>Fungi</taxon>
        <taxon>Dikarya</taxon>
        <taxon>Ascomycota</taxon>
        <taxon>Pezizomycotina</taxon>
        <taxon>Sordariomycetes</taxon>
        <taxon>Sordariomycetidae</taxon>
        <taxon>Sordariales</taxon>
        <taxon>Podosporaceae</taxon>
        <taxon>Podospora</taxon>
    </lineage>
</organism>
<dbReference type="AlphaFoldDB" id="A0AAN6YPL7"/>
<gene>
    <name evidence="2" type="ORF">QBC38DRAFT_73787</name>
</gene>
<dbReference type="EMBL" id="MU865461">
    <property type="protein sequence ID" value="KAK4222626.1"/>
    <property type="molecule type" value="Genomic_DNA"/>
</dbReference>
<proteinExistence type="predicted"/>
<reference evidence="2" key="1">
    <citation type="journal article" date="2023" name="Mol. Phylogenet. Evol.">
        <title>Genome-scale phylogeny and comparative genomics of the fungal order Sordariales.</title>
        <authorList>
            <person name="Hensen N."/>
            <person name="Bonometti L."/>
            <person name="Westerberg I."/>
            <person name="Brannstrom I.O."/>
            <person name="Guillou S."/>
            <person name="Cros-Aarteil S."/>
            <person name="Calhoun S."/>
            <person name="Haridas S."/>
            <person name="Kuo A."/>
            <person name="Mondo S."/>
            <person name="Pangilinan J."/>
            <person name="Riley R."/>
            <person name="LaButti K."/>
            <person name="Andreopoulos B."/>
            <person name="Lipzen A."/>
            <person name="Chen C."/>
            <person name="Yan M."/>
            <person name="Daum C."/>
            <person name="Ng V."/>
            <person name="Clum A."/>
            <person name="Steindorff A."/>
            <person name="Ohm R.A."/>
            <person name="Martin F."/>
            <person name="Silar P."/>
            <person name="Natvig D.O."/>
            <person name="Lalanne C."/>
            <person name="Gautier V."/>
            <person name="Ament-Velasquez S.L."/>
            <person name="Kruys A."/>
            <person name="Hutchinson M.I."/>
            <person name="Powell A.J."/>
            <person name="Barry K."/>
            <person name="Miller A.N."/>
            <person name="Grigoriev I.V."/>
            <person name="Debuchy R."/>
            <person name="Gladieux P."/>
            <person name="Hiltunen Thoren M."/>
            <person name="Johannesson H."/>
        </authorList>
    </citation>
    <scope>NUCLEOTIDE SEQUENCE</scope>
    <source>
        <strain evidence="2">CBS 990.96</strain>
    </source>
</reference>
<feature type="domain" description="Heterokaryon incompatibility" evidence="1">
    <location>
        <begin position="53"/>
        <end position="194"/>
    </location>
</feature>
<dbReference type="Pfam" id="PF06985">
    <property type="entry name" value="HET"/>
    <property type="match status" value="1"/>
</dbReference>
<evidence type="ECO:0000313" key="3">
    <source>
        <dbReference type="Proteomes" id="UP001301958"/>
    </source>
</evidence>